<gene>
    <name evidence="2" type="ORF">H8S62_13005</name>
</gene>
<evidence type="ECO:0000256" key="1">
    <source>
        <dbReference type="SAM" id="Phobius"/>
    </source>
</evidence>
<feature type="transmembrane region" description="Helical" evidence="1">
    <location>
        <begin position="41"/>
        <end position="74"/>
    </location>
</feature>
<organism evidence="2 3">
    <name type="scientific">Lawsonibacter faecis</name>
    <dbReference type="NCBI Taxonomy" id="2763052"/>
    <lineage>
        <taxon>Bacteria</taxon>
        <taxon>Bacillati</taxon>
        <taxon>Bacillota</taxon>
        <taxon>Clostridia</taxon>
        <taxon>Eubacteriales</taxon>
        <taxon>Oscillospiraceae</taxon>
        <taxon>Lawsonibacter</taxon>
    </lineage>
</organism>
<proteinExistence type="predicted"/>
<dbReference type="EMBL" id="JACOPQ010000010">
    <property type="protein sequence ID" value="MBC5737924.1"/>
    <property type="molecule type" value="Genomic_DNA"/>
</dbReference>
<dbReference type="RefSeq" id="WP_155146628.1">
    <property type="nucleotide sequence ID" value="NZ_JACOPQ010000010.1"/>
</dbReference>
<protein>
    <submittedName>
        <fullName evidence="2">Uncharacterized protein</fullName>
    </submittedName>
</protein>
<accession>A0A8J6JN05</accession>
<comment type="caution">
    <text evidence="2">The sequence shown here is derived from an EMBL/GenBank/DDBJ whole genome shotgun (WGS) entry which is preliminary data.</text>
</comment>
<feature type="transmembrane region" description="Helical" evidence="1">
    <location>
        <begin position="12"/>
        <end position="29"/>
    </location>
</feature>
<evidence type="ECO:0000313" key="3">
    <source>
        <dbReference type="Proteomes" id="UP000607645"/>
    </source>
</evidence>
<feature type="transmembrane region" description="Helical" evidence="1">
    <location>
        <begin position="141"/>
        <end position="166"/>
    </location>
</feature>
<evidence type="ECO:0000313" key="2">
    <source>
        <dbReference type="EMBL" id="MBC5737924.1"/>
    </source>
</evidence>
<keyword evidence="1" id="KW-0812">Transmembrane</keyword>
<keyword evidence="3" id="KW-1185">Reference proteome</keyword>
<feature type="transmembrane region" description="Helical" evidence="1">
    <location>
        <begin position="109"/>
        <end position="129"/>
    </location>
</feature>
<dbReference type="Proteomes" id="UP000607645">
    <property type="component" value="Unassembled WGS sequence"/>
</dbReference>
<name>A0A8J6JN05_9FIRM</name>
<keyword evidence="1" id="KW-0472">Membrane</keyword>
<feature type="transmembrane region" description="Helical" evidence="1">
    <location>
        <begin position="80"/>
        <end position="97"/>
    </location>
</feature>
<reference evidence="2" key="1">
    <citation type="submission" date="2020-08" db="EMBL/GenBank/DDBJ databases">
        <title>Genome public.</title>
        <authorList>
            <person name="Liu C."/>
            <person name="Sun Q."/>
        </authorList>
    </citation>
    <scope>NUCLEOTIDE SEQUENCE</scope>
    <source>
        <strain evidence="2">NSJ-52</strain>
    </source>
</reference>
<dbReference type="AlphaFoldDB" id="A0A8J6JN05"/>
<sequence length="176" mass="19049">MGGRYGKGAGRVALAGVLTALSLVILYLASMAPTGRLGVVALAGLVPAAAVVSGGLPAGFFCYAATGILGFLLSPMKENALLYLIFFGLYPMLKCLIERLRKLPLEWACKLAVFNLALTVFWFTLRAVLLAGLPAFMEQLWALYLVGNVVFVIYDYGFSKLISFYVQRIDKAVRKA</sequence>
<keyword evidence="1" id="KW-1133">Transmembrane helix</keyword>